<proteinExistence type="predicted"/>
<dbReference type="InterPro" id="IPR018357">
    <property type="entry name" value="Hexapep_transf_CS"/>
</dbReference>
<dbReference type="Gene3D" id="2.160.10.10">
    <property type="entry name" value="Hexapeptide repeat proteins"/>
    <property type="match status" value="1"/>
</dbReference>
<keyword evidence="2" id="KW-0677">Repeat</keyword>
<reference evidence="5" key="1">
    <citation type="journal article" date="2019" name="Int. J. Syst. Evol. Microbiol.">
        <title>The Global Catalogue of Microorganisms (GCM) 10K type strain sequencing project: providing services to taxonomists for standard genome sequencing and annotation.</title>
        <authorList>
            <consortium name="The Broad Institute Genomics Platform"/>
            <consortium name="The Broad Institute Genome Sequencing Center for Infectious Disease"/>
            <person name="Wu L."/>
            <person name="Ma J."/>
        </authorList>
    </citation>
    <scope>NUCLEOTIDE SEQUENCE [LARGE SCALE GENOMIC DNA]</scope>
    <source>
        <strain evidence="5">JCM 6886</strain>
    </source>
</reference>
<keyword evidence="3" id="KW-0012">Acyltransferase</keyword>
<evidence type="ECO:0000313" key="4">
    <source>
        <dbReference type="EMBL" id="GAA0224838.1"/>
    </source>
</evidence>
<keyword evidence="5" id="KW-1185">Reference proteome</keyword>
<dbReference type="RefSeq" id="WP_286304034.1">
    <property type="nucleotide sequence ID" value="NZ_AP027741.1"/>
</dbReference>
<keyword evidence="1" id="KW-0808">Transferase</keyword>
<dbReference type="PANTHER" id="PTHR23416">
    <property type="entry name" value="SIALIC ACID SYNTHASE-RELATED"/>
    <property type="match status" value="1"/>
</dbReference>
<evidence type="ECO:0000256" key="3">
    <source>
        <dbReference type="ARBA" id="ARBA00023315"/>
    </source>
</evidence>
<dbReference type="InterPro" id="IPR051159">
    <property type="entry name" value="Hexapeptide_acetyltransf"/>
</dbReference>
<sequence>MLSKIIKIIAFKTGRLKSLYLKICKPSAAEYSEYIRKWGNLYHMGKDVVIWPYTNITDPEYTSLGDNVMLTKCTVLGHDGSIAVLNKAFNKKLDSVGKVDIRNNVFVGHGAIILPGVTIGPNVVVGAGAVVTKDIEEDSVVVGVPAKKISTLEQFVEKLEKQTDSYPWNYLIQMRDGDYDSSIEPKLKKMRQKFFFPEQLDE</sequence>
<accession>A0ABP3D6P9</accession>
<dbReference type="Proteomes" id="UP001501476">
    <property type="component" value="Unassembled WGS sequence"/>
</dbReference>
<organism evidence="4 5">
    <name type="scientific">Methylophaga marina</name>
    <dbReference type="NCBI Taxonomy" id="45495"/>
    <lineage>
        <taxon>Bacteria</taxon>
        <taxon>Pseudomonadati</taxon>
        <taxon>Pseudomonadota</taxon>
        <taxon>Gammaproteobacteria</taxon>
        <taxon>Thiotrichales</taxon>
        <taxon>Piscirickettsiaceae</taxon>
        <taxon>Methylophaga</taxon>
    </lineage>
</organism>
<evidence type="ECO:0000256" key="2">
    <source>
        <dbReference type="ARBA" id="ARBA00022737"/>
    </source>
</evidence>
<comment type="caution">
    <text evidence="4">The sequence shown here is derived from an EMBL/GenBank/DDBJ whole genome shotgun (WGS) entry which is preliminary data.</text>
</comment>
<dbReference type="InterPro" id="IPR011004">
    <property type="entry name" value="Trimer_LpxA-like_sf"/>
</dbReference>
<dbReference type="InterPro" id="IPR001451">
    <property type="entry name" value="Hexapep"/>
</dbReference>
<name>A0ABP3D6P9_9GAMM</name>
<evidence type="ECO:0000256" key="1">
    <source>
        <dbReference type="ARBA" id="ARBA00022679"/>
    </source>
</evidence>
<evidence type="ECO:0000313" key="5">
    <source>
        <dbReference type="Proteomes" id="UP001501476"/>
    </source>
</evidence>
<dbReference type="SUPFAM" id="SSF51161">
    <property type="entry name" value="Trimeric LpxA-like enzymes"/>
    <property type="match status" value="1"/>
</dbReference>
<dbReference type="EMBL" id="BAAADG010000005">
    <property type="protein sequence ID" value="GAA0224838.1"/>
    <property type="molecule type" value="Genomic_DNA"/>
</dbReference>
<protein>
    <submittedName>
        <fullName evidence="4">DapH/DapD/GlmU-related protein</fullName>
    </submittedName>
</protein>
<dbReference type="PROSITE" id="PS00101">
    <property type="entry name" value="HEXAPEP_TRANSFERASES"/>
    <property type="match status" value="1"/>
</dbReference>
<dbReference type="Pfam" id="PF00132">
    <property type="entry name" value="Hexapep"/>
    <property type="match status" value="1"/>
</dbReference>
<gene>
    <name evidence="4" type="ORF">GCM10008964_15580</name>
</gene>